<evidence type="ECO:0000313" key="2">
    <source>
        <dbReference type="EMBL" id="GED71164.1"/>
    </source>
</evidence>
<feature type="domain" description="Baseplate protein J-like barrel" evidence="1">
    <location>
        <begin position="103"/>
        <end position="178"/>
    </location>
</feature>
<evidence type="ECO:0000313" key="4">
    <source>
        <dbReference type="Proteomes" id="UP000036834"/>
    </source>
</evidence>
<dbReference type="Proteomes" id="UP000319578">
    <property type="component" value="Unassembled WGS sequence"/>
</dbReference>
<dbReference type="PATRIC" id="fig|54915.3.peg.4531"/>
<dbReference type="STRING" id="54915.ADS79_26770"/>
<organism evidence="3 4">
    <name type="scientific">Brevibacillus reuszeri</name>
    <dbReference type="NCBI Taxonomy" id="54915"/>
    <lineage>
        <taxon>Bacteria</taxon>
        <taxon>Bacillati</taxon>
        <taxon>Bacillota</taxon>
        <taxon>Bacilli</taxon>
        <taxon>Bacillales</taxon>
        <taxon>Paenibacillaceae</taxon>
        <taxon>Brevibacillus</taxon>
    </lineage>
</organism>
<dbReference type="OrthoDB" id="7904838at2"/>
<dbReference type="EMBL" id="BJON01000020">
    <property type="protein sequence ID" value="GED71164.1"/>
    <property type="molecule type" value="Genomic_DNA"/>
</dbReference>
<protein>
    <recommendedName>
        <fullName evidence="1">Baseplate protein J-like barrel domain-containing protein</fullName>
    </recommendedName>
</protein>
<evidence type="ECO:0000259" key="1">
    <source>
        <dbReference type="Pfam" id="PF04865"/>
    </source>
</evidence>
<reference evidence="4" key="1">
    <citation type="submission" date="2015-07" db="EMBL/GenBank/DDBJ databases">
        <title>Genome sequencing project for genomic taxonomy and phylogenomics of Bacillus-like bacteria.</title>
        <authorList>
            <person name="Liu B."/>
            <person name="Wang J."/>
            <person name="Zhu Y."/>
            <person name="Liu G."/>
            <person name="Chen Q."/>
            <person name="Chen Z."/>
            <person name="Lan J."/>
            <person name="Che J."/>
            <person name="Ge C."/>
            <person name="Shi H."/>
            <person name="Pan Z."/>
            <person name="Liu X."/>
        </authorList>
    </citation>
    <scope>NUCLEOTIDE SEQUENCE [LARGE SCALE GENOMIC DNA]</scope>
    <source>
        <strain evidence="4">DSM 9887</strain>
    </source>
</reference>
<dbReference type="EMBL" id="LGIQ01000011">
    <property type="protein sequence ID" value="KNB69481.1"/>
    <property type="molecule type" value="Genomic_DNA"/>
</dbReference>
<dbReference type="AlphaFoldDB" id="A0A0K9YLE8"/>
<dbReference type="Proteomes" id="UP000036834">
    <property type="component" value="Unassembled WGS sequence"/>
</dbReference>
<proteinExistence type="predicted"/>
<accession>A0A0K9YLE8</accession>
<gene>
    <name evidence="3" type="ORF">ADS79_26770</name>
    <name evidence="2" type="ORF">BRE01_48660</name>
</gene>
<comment type="caution">
    <text evidence="3">The sequence shown here is derived from an EMBL/GenBank/DDBJ whole genome shotgun (WGS) entry which is preliminary data.</text>
</comment>
<dbReference type="Pfam" id="PF04865">
    <property type="entry name" value="Baseplate_J"/>
    <property type="match status" value="1"/>
</dbReference>
<reference evidence="2 5" key="3">
    <citation type="submission" date="2019-06" db="EMBL/GenBank/DDBJ databases">
        <title>Whole genome shotgun sequence of Brevibacillus reuszeri NBRC 15719.</title>
        <authorList>
            <person name="Hosoyama A."/>
            <person name="Uohara A."/>
            <person name="Ohji S."/>
            <person name="Ichikawa N."/>
        </authorList>
    </citation>
    <scope>NUCLEOTIDE SEQUENCE [LARGE SCALE GENOMIC DNA]</scope>
    <source>
        <strain evidence="2 5">NBRC 15719</strain>
    </source>
</reference>
<evidence type="ECO:0000313" key="3">
    <source>
        <dbReference type="EMBL" id="KNB69481.1"/>
    </source>
</evidence>
<evidence type="ECO:0000313" key="5">
    <source>
        <dbReference type="Proteomes" id="UP000319578"/>
    </source>
</evidence>
<dbReference type="RefSeq" id="WP_049741498.1">
    <property type="nucleotide sequence ID" value="NZ_BJON01000020.1"/>
</dbReference>
<dbReference type="InterPro" id="IPR006949">
    <property type="entry name" value="Barrel_Baseplate_J-like"/>
</dbReference>
<keyword evidence="5" id="KW-1185">Reference proteome</keyword>
<name>A0A0K9YLE8_9BACL</name>
<sequence>MAYFAPYIDETGYHMPSYTDIRDDLISQAKQIFGQDIYLGNDSQDYQFISAFANKLYDSYLICQAVYNSRGPATAMGPGLDVIVGINGIKRLGDAYSKAPAVVGGTPGTVIKDGIVSDNAGNFWSLPSSITIGSDGIYATTATCQTPGPIEAEANTITGIVTPTLGWTSVTNPEAAVPGKYTESDPQLKARQAISTANPSRTVLEGIKGAIAGLSGVTRYVVYENDTGQTNELEHPPHSITAVVEGGDDQEIAQTIAKRKTPGGYTNGTTTKMVTDMYDEPTPIRFYRPTYVEIAVAVQVKRLSGFTTQTEDDIKSYVADFINSVFLGNTTLVISSLWGAALQANRVLTSPTFSITSLTAARLGEAQSSADIPLKFYEAVRGSKVNVTVNVVG</sequence>
<reference evidence="3" key="2">
    <citation type="submission" date="2015-07" db="EMBL/GenBank/DDBJ databases">
        <title>MeaNS - Measles Nucleotide Surveillance Program.</title>
        <authorList>
            <person name="Tran T."/>
            <person name="Druce J."/>
        </authorList>
    </citation>
    <scope>NUCLEOTIDE SEQUENCE</scope>
    <source>
        <strain evidence="3">DSM 9887</strain>
    </source>
</reference>